<reference evidence="2" key="2">
    <citation type="journal article" date="2018" name="MBio">
        <title>Insights into the evolution of host association through the isolation and characterization of a novel human periodontal pathobiont, Desulfobulbus oralis.</title>
        <authorList>
            <person name="Cross K.L."/>
            <person name="Chirania P."/>
            <person name="Xiong W."/>
            <person name="Beall C.J."/>
            <person name="Elkins J.G."/>
            <person name="Giannone R.J."/>
            <person name="Griffen A.L."/>
            <person name="Guss A.M."/>
            <person name="Hettich R.L."/>
            <person name="Joshi S.S."/>
            <person name="Mokrzan E.M."/>
            <person name="Martin R.K."/>
            <person name="Zhulin I.B."/>
            <person name="Leys E.J."/>
            <person name="Podar M."/>
        </authorList>
    </citation>
    <scope>NUCLEOTIDE SEQUENCE [LARGE SCALE GENOMIC DNA]</scope>
    <source>
        <strain evidence="2">ORNL</strain>
    </source>
</reference>
<name>A0A2L1GR61_9BACT</name>
<dbReference type="GO" id="GO:0005524">
    <property type="term" value="F:ATP binding"/>
    <property type="evidence" value="ECO:0007669"/>
    <property type="project" value="UniProtKB-KW"/>
</dbReference>
<dbReference type="Proteomes" id="UP000239867">
    <property type="component" value="Chromosome"/>
</dbReference>
<keyword evidence="2" id="KW-0547">Nucleotide-binding</keyword>
<dbReference type="OrthoDB" id="3572539at2"/>
<evidence type="ECO:0000259" key="1">
    <source>
        <dbReference type="Pfam" id="PF01902"/>
    </source>
</evidence>
<gene>
    <name evidence="2" type="ORF">CAY53_01725</name>
</gene>
<organism evidence="2 3">
    <name type="scientific">Desulfobulbus oralis</name>
    <dbReference type="NCBI Taxonomy" id="1986146"/>
    <lineage>
        <taxon>Bacteria</taxon>
        <taxon>Pseudomonadati</taxon>
        <taxon>Thermodesulfobacteriota</taxon>
        <taxon>Desulfobulbia</taxon>
        <taxon>Desulfobulbales</taxon>
        <taxon>Desulfobulbaceae</taxon>
        <taxon>Desulfobulbus</taxon>
    </lineage>
</organism>
<protein>
    <submittedName>
        <fullName evidence="2">ATP-binding protein</fullName>
    </submittedName>
</protein>
<feature type="domain" description="Diphthamide synthase" evidence="1">
    <location>
        <begin position="7"/>
        <end position="196"/>
    </location>
</feature>
<dbReference type="AlphaFoldDB" id="A0A2L1GR61"/>
<dbReference type="Gene3D" id="3.40.50.620">
    <property type="entry name" value="HUPs"/>
    <property type="match status" value="1"/>
</dbReference>
<keyword evidence="2" id="KW-0067">ATP-binding</keyword>
<dbReference type="SUPFAM" id="SSF52402">
    <property type="entry name" value="Adenine nucleotide alpha hydrolases-like"/>
    <property type="match status" value="1"/>
</dbReference>
<dbReference type="InterPro" id="IPR002761">
    <property type="entry name" value="Diphthami_syn_dom"/>
</dbReference>
<evidence type="ECO:0000313" key="2">
    <source>
        <dbReference type="EMBL" id="AVD72185.1"/>
    </source>
</evidence>
<dbReference type="KEGG" id="deo:CAY53_01725"/>
<dbReference type="Gene3D" id="3.90.1490.10">
    <property type="entry name" value="putative n-type atp pyrophosphatase, domain 2"/>
    <property type="match status" value="1"/>
</dbReference>
<sequence length="218" mass="24581">MSEKRFVMSYSGGKDCALALYRMIRRGCQPAALLTTYRAALGCSWFHGLKPDILKRVAEAMAIPLRLVPVGEGDGYRQDMLAALRDFRRAGVESCAFGDIDIQEHYDWCDALCRDAGIESVFPLWRESRKRVVYEFVDSGFKAAITVIRRSQLDESFLGRTLSRALADEIARRGADICGENGEYHSFVYDGPLFRYPLVPRLGRPFRQGACSVLPVRL</sequence>
<dbReference type="InterPro" id="IPR014729">
    <property type="entry name" value="Rossmann-like_a/b/a_fold"/>
</dbReference>
<dbReference type="RefSeq" id="WP_104937391.1">
    <property type="nucleotide sequence ID" value="NZ_CP021255.1"/>
</dbReference>
<dbReference type="CDD" id="cd01994">
    <property type="entry name" value="AANH_PF0828-like"/>
    <property type="match status" value="1"/>
</dbReference>
<dbReference type="NCBIfam" id="TIGR00290">
    <property type="entry name" value="MJ0570_dom"/>
    <property type="match status" value="1"/>
</dbReference>
<reference evidence="2" key="1">
    <citation type="submission" date="2017-05" db="EMBL/GenBank/DDBJ databases">
        <authorList>
            <person name="Song R."/>
            <person name="Chenine A.L."/>
            <person name="Ruprecht R.M."/>
        </authorList>
    </citation>
    <scope>NUCLEOTIDE SEQUENCE</scope>
    <source>
        <strain evidence="2">ORNL</strain>
    </source>
</reference>
<proteinExistence type="predicted"/>
<accession>A0A2L1GR61</accession>
<dbReference type="Pfam" id="PF01902">
    <property type="entry name" value="Diphthami_syn_2"/>
    <property type="match status" value="1"/>
</dbReference>
<evidence type="ECO:0000313" key="3">
    <source>
        <dbReference type="Proteomes" id="UP000239867"/>
    </source>
</evidence>
<keyword evidence="3" id="KW-1185">Reference proteome</keyword>
<dbReference type="EMBL" id="CP021255">
    <property type="protein sequence ID" value="AVD72185.1"/>
    <property type="molecule type" value="Genomic_DNA"/>
</dbReference>